<keyword evidence="6" id="KW-1185">Reference proteome</keyword>
<evidence type="ECO:0000256" key="1">
    <source>
        <dbReference type="ARBA" id="ARBA00006284"/>
    </source>
</evidence>
<dbReference type="Pfam" id="PF02595">
    <property type="entry name" value="Gly_kinase"/>
    <property type="match status" value="1"/>
</dbReference>
<comment type="similarity">
    <text evidence="1 4">Belongs to the glycerate kinase type-1 family.</text>
</comment>
<dbReference type="Gene3D" id="3.40.50.10350">
    <property type="entry name" value="Glycerate kinase, domain 1"/>
    <property type="match status" value="1"/>
</dbReference>
<dbReference type="PIRSF" id="PIRSF006078">
    <property type="entry name" value="GlxK"/>
    <property type="match status" value="1"/>
</dbReference>
<evidence type="ECO:0000313" key="6">
    <source>
        <dbReference type="Proteomes" id="UP000439752"/>
    </source>
</evidence>
<dbReference type="RefSeq" id="WP_159173121.1">
    <property type="nucleotide sequence ID" value="NZ_LR732311.1"/>
</dbReference>
<dbReference type="InterPro" id="IPR018193">
    <property type="entry name" value="Glyc_kinase_flavodox-like_fold"/>
</dbReference>
<sequence>MHHFIISDSFKGSLTSEEVALAVRNGVLQADREATIDWSPGADGGEGTLEMLFANGFVQAEAETIDLAGRPIRAQYARKNDQAIIEVARVCGLGQVRATDSPITLHTRGVGRLVLRAMDAGATEIFLALGGTGTTDGGLGFLYELGAVLLDGRSEPITWTDNPLLETEHIILPKLAVKLHVLADVTAAYAGKDGAAKVFGPQKGLTAREIDVLDVHLERIGNILGVNEVAGAGAAGGLGGAAAALGADIFSGALFLLNQIKFDQRLEAADYIWTGEGKVDAQTALGKLPAIVAERANEALVPCVILAGHVERRYALALICESIHDADECVTLDRELSRLRLARRAEQITRRLTT</sequence>
<dbReference type="AlphaFoldDB" id="A0A653I8G7"/>
<evidence type="ECO:0000313" key="5">
    <source>
        <dbReference type="EMBL" id="VWX35187.1"/>
    </source>
</evidence>
<dbReference type="PANTHER" id="PTHR21599">
    <property type="entry name" value="GLYCERATE KINASE"/>
    <property type="match status" value="1"/>
</dbReference>
<dbReference type="GO" id="GO:0008887">
    <property type="term" value="F:glycerate kinase activity"/>
    <property type="evidence" value="ECO:0007669"/>
    <property type="project" value="UniProtKB-UniRule"/>
</dbReference>
<evidence type="ECO:0000256" key="4">
    <source>
        <dbReference type="PIRNR" id="PIRNR006078"/>
    </source>
</evidence>
<dbReference type="Proteomes" id="UP000439752">
    <property type="component" value="Unassembled WGS sequence"/>
</dbReference>
<dbReference type="Gene3D" id="3.90.1510.10">
    <property type="entry name" value="Glycerate kinase, domain 2"/>
    <property type="match status" value="1"/>
</dbReference>
<keyword evidence="2 4" id="KW-0808">Transferase</keyword>
<dbReference type="GO" id="GO:0031388">
    <property type="term" value="P:organic acid phosphorylation"/>
    <property type="evidence" value="ECO:0007669"/>
    <property type="project" value="UniProtKB-UniRule"/>
</dbReference>
<reference evidence="5 6" key="1">
    <citation type="submission" date="2019-10" db="EMBL/GenBank/DDBJ databases">
        <authorList>
            <person name="Karimi E."/>
        </authorList>
    </citation>
    <scope>NUCLEOTIDE SEQUENCE [LARGE SCALE GENOMIC DNA]</scope>
    <source>
        <strain evidence="5">Exiguobacterium sp. 9Y</strain>
    </source>
</reference>
<dbReference type="PANTHER" id="PTHR21599:SF0">
    <property type="entry name" value="GLYCERATE KINASE"/>
    <property type="match status" value="1"/>
</dbReference>
<dbReference type="EMBL" id="CABWKQ010000014">
    <property type="protein sequence ID" value="VWX35187.1"/>
    <property type="molecule type" value="Genomic_DNA"/>
</dbReference>
<dbReference type="InterPro" id="IPR018197">
    <property type="entry name" value="Glycerate_kinase_RE-like"/>
</dbReference>
<keyword evidence="3 4" id="KW-0418">Kinase</keyword>
<evidence type="ECO:0000256" key="3">
    <source>
        <dbReference type="ARBA" id="ARBA00022777"/>
    </source>
</evidence>
<dbReference type="SUPFAM" id="SSF110738">
    <property type="entry name" value="Glycerate kinase I"/>
    <property type="match status" value="1"/>
</dbReference>
<proteinExistence type="inferred from homology"/>
<name>A0A653I8G7_9BACL</name>
<accession>A0A653I8G7</accession>
<dbReference type="NCBIfam" id="TIGR00045">
    <property type="entry name" value="glycerate kinase"/>
    <property type="match status" value="1"/>
</dbReference>
<protein>
    <submittedName>
        <fullName evidence="5">Glycerate kinase</fullName>
    </submittedName>
</protein>
<dbReference type="InterPro" id="IPR004381">
    <property type="entry name" value="Glycerate_kinase"/>
</dbReference>
<organism evidence="5 6">
    <name type="scientific">Exiguobacterium oxidotolerans</name>
    <dbReference type="NCBI Taxonomy" id="223958"/>
    <lineage>
        <taxon>Bacteria</taxon>
        <taxon>Bacillati</taxon>
        <taxon>Bacillota</taxon>
        <taxon>Bacilli</taxon>
        <taxon>Bacillales</taxon>
        <taxon>Bacillales Family XII. Incertae Sedis</taxon>
        <taxon>Exiguobacterium</taxon>
    </lineage>
</organism>
<gene>
    <name evidence="5" type="ORF">EXIGUO9Y_210074</name>
</gene>
<dbReference type="InterPro" id="IPR036129">
    <property type="entry name" value="Glycerate_kinase_sf"/>
</dbReference>
<evidence type="ECO:0000256" key="2">
    <source>
        <dbReference type="ARBA" id="ARBA00022679"/>
    </source>
</evidence>